<accession>A0A397SV48</accession>
<evidence type="ECO:0000256" key="1">
    <source>
        <dbReference type="SAM" id="Coils"/>
    </source>
</evidence>
<organism evidence="2 3">
    <name type="scientific">Glomus cerebriforme</name>
    <dbReference type="NCBI Taxonomy" id="658196"/>
    <lineage>
        <taxon>Eukaryota</taxon>
        <taxon>Fungi</taxon>
        <taxon>Fungi incertae sedis</taxon>
        <taxon>Mucoromycota</taxon>
        <taxon>Glomeromycotina</taxon>
        <taxon>Glomeromycetes</taxon>
        <taxon>Glomerales</taxon>
        <taxon>Glomeraceae</taxon>
        <taxon>Glomus</taxon>
    </lineage>
</organism>
<sequence>MGINISTEEVAVFEGFGAKQVQDQDATLLSAGIKPEDQDVNIRSFLNINGATAALIRIIATLVHAKTKEQTEALCKAEYMSSLFKDKNEIKHLQEQIVTMTNQYIETEKLAKHKIDELSNKLQEAITDRNTLKNAYGEKKAEILLRETGYYESKAHYLDPDESDYASSIKMTAMMKVWRNR</sequence>
<feature type="coiled-coil region" evidence="1">
    <location>
        <begin position="90"/>
        <end position="135"/>
    </location>
</feature>
<keyword evidence="3" id="KW-1185">Reference proteome</keyword>
<name>A0A397SV48_9GLOM</name>
<comment type="caution">
    <text evidence="2">The sequence shown here is derived from an EMBL/GenBank/DDBJ whole genome shotgun (WGS) entry which is preliminary data.</text>
</comment>
<evidence type="ECO:0000313" key="3">
    <source>
        <dbReference type="Proteomes" id="UP000265703"/>
    </source>
</evidence>
<evidence type="ECO:0000313" key="2">
    <source>
        <dbReference type="EMBL" id="RIA90050.1"/>
    </source>
</evidence>
<dbReference type="EMBL" id="QKYT01000194">
    <property type="protein sequence ID" value="RIA90050.1"/>
    <property type="molecule type" value="Genomic_DNA"/>
</dbReference>
<proteinExistence type="predicted"/>
<dbReference type="AlphaFoldDB" id="A0A397SV48"/>
<dbReference type="Proteomes" id="UP000265703">
    <property type="component" value="Unassembled WGS sequence"/>
</dbReference>
<gene>
    <name evidence="2" type="ORF">C1645_738145</name>
</gene>
<protein>
    <submittedName>
        <fullName evidence="2">Uncharacterized protein</fullName>
    </submittedName>
</protein>
<keyword evidence="1" id="KW-0175">Coiled coil</keyword>
<reference evidence="2 3" key="1">
    <citation type="submission" date="2018-06" db="EMBL/GenBank/DDBJ databases">
        <title>Comparative genomics reveals the genomic features of Rhizophagus irregularis, R. cerebriforme, R. diaphanum and Gigaspora rosea, and their symbiotic lifestyle signature.</title>
        <authorList>
            <person name="Morin E."/>
            <person name="San Clemente H."/>
            <person name="Chen E.C.H."/>
            <person name="De La Providencia I."/>
            <person name="Hainaut M."/>
            <person name="Kuo A."/>
            <person name="Kohler A."/>
            <person name="Murat C."/>
            <person name="Tang N."/>
            <person name="Roy S."/>
            <person name="Loubradou J."/>
            <person name="Henrissat B."/>
            <person name="Grigoriev I.V."/>
            <person name="Corradi N."/>
            <person name="Roux C."/>
            <person name="Martin F.M."/>
        </authorList>
    </citation>
    <scope>NUCLEOTIDE SEQUENCE [LARGE SCALE GENOMIC DNA]</scope>
    <source>
        <strain evidence="2 3">DAOM 227022</strain>
    </source>
</reference>